<reference evidence="8 9" key="1">
    <citation type="submission" date="2019-03" db="EMBL/GenBank/DDBJ databases">
        <title>Genomic Encyclopedia of Type Strains, Phase IV (KMG-IV): sequencing the most valuable type-strain genomes for metagenomic binning, comparative biology and taxonomic classification.</title>
        <authorList>
            <person name="Goeker M."/>
        </authorList>
    </citation>
    <scope>NUCLEOTIDE SEQUENCE [LARGE SCALE GENOMIC DNA]</scope>
    <source>
        <strain evidence="8 9">DSM 23802</strain>
    </source>
</reference>
<sequence>MRINDINRIQGINQYQKMNQKKEEIKKTEQKKDQILISEEAKELLEKSKDLTRREKIDQIKEQIQNGTYMIDPKKVADKILDWLK</sequence>
<dbReference type="GO" id="GO:0044781">
    <property type="term" value="P:bacterial-type flagellum organization"/>
    <property type="evidence" value="ECO:0007669"/>
    <property type="project" value="UniProtKB-KW"/>
</dbReference>
<dbReference type="GO" id="GO:0045892">
    <property type="term" value="P:negative regulation of DNA-templated transcription"/>
    <property type="evidence" value="ECO:0007669"/>
    <property type="project" value="InterPro"/>
</dbReference>
<evidence type="ECO:0000256" key="6">
    <source>
        <dbReference type="ARBA" id="ARBA00023163"/>
    </source>
</evidence>
<keyword evidence="6" id="KW-0804">Transcription</keyword>
<comment type="similarity">
    <text evidence="1">Belongs to the FlgM family.</text>
</comment>
<evidence type="ECO:0000259" key="7">
    <source>
        <dbReference type="Pfam" id="PF04316"/>
    </source>
</evidence>
<keyword evidence="4" id="KW-1005">Bacterial flagellum biogenesis</keyword>
<proteinExistence type="inferred from homology"/>
<dbReference type="AlphaFoldDB" id="A0A4R3KKP8"/>
<dbReference type="EMBL" id="SMAB01000005">
    <property type="protein sequence ID" value="TCS83323.1"/>
    <property type="molecule type" value="Genomic_DNA"/>
</dbReference>
<evidence type="ECO:0000256" key="5">
    <source>
        <dbReference type="ARBA" id="ARBA00023015"/>
    </source>
</evidence>
<evidence type="ECO:0000256" key="2">
    <source>
        <dbReference type="ARBA" id="ARBA00017823"/>
    </source>
</evidence>
<dbReference type="InterPro" id="IPR031316">
    <property type="entry name" value="FlgM_C"/>
</dbReference>
<protein>
    <recommendedName>
        <fullName evidence="2">Negative regulator of flagellin synthesis</fullName>
    </recommendedName>
</protein>
<evidence type="ECO:0000256" key="1">
    <source>
        <dbReference type="ARBA" id="ARBA00005322"/>
    </source>
</evidence>
<comment type="caution">
    <text evidence="8">The sequence shown here is derived from an EMBL/GenBank/DDBJ whole genome shotgun (WGS) entry which is preliminary data.</text>
</comment>
<keyword evidence="5" id="KW-0805">Transcription regulation</keyword>
<keyword evidence="3" id="KW-0678">Repressor</keyword>
<evidence type="ECO:0000313" key="8">
    <source>
        <dbReference type="EMBL" id="TCS83323.1"/>
    </source>
</evidence>
<dbReference type="SUPFAM" id="SSF101498">
    <property type="entry name" value="Anti-sigma factor FlgM"/>
    <property type="match status" value="1"/>
</dbReference>
<name>A0A4R3KKP8_9BACI</name>
<dbReference type="InterPro" id="IPR007412">
    <property type="entry name" value="FlgM"/>
</dbReference>
<accession>A0A4R3KKP8</accession>
<evidence type="ECO:0000256" key="3">
    <source>
        <dbReference type="ARBA" id="ARBA00022491"/>
    </source>
</evidence>
<dbReference type="Proteomes" id="UP000295788">
    <property type="component" value="Unassembled WGS sequence"/>
</dbReference>
<dbReference type="RefSeq" id="WP_165894966.1">
    <property type="nucleotide sequence ID" value="NZ_SMAB01000005.1"/>
</dbReference>
<dbReference type="NCBIfam" id="TIGR03824">
    <property type="entry name" value="FlgM_jcvi"/>
    <property type="match status" value="1"/>
</dbReference>
<dbReference type="Pfam" id="PF04316">
    <property type="entry name" value="FlgM"/>
    <property type="match status" value="1"/>
</dbReference>
<organism evidence="8 9">
    <name type="scientific">Tepidibacillus fermentans</name>
    <dbReference type="NCBI Taxonomy" id="1281767"/>
    <lineage>
        <taxon>Bacteria</taxon>
        <taxon>Bacillati</taxon>
        <taxon>Bacillota</taxon>
        <taxon>Bacilli</taxon>
        <taxon>Bacillales</taxon>
        <taxon>Bacillaceae</taxon>
        <taxon>Tepidibacillus</taxon>
    </lineage>
</organism>
<evidence type="ECO:0000313" key="9">
    <source>
        <dbReference type="Proteomes" id="UP000295788"/>
    </source>
</evidence>
<dbReference type="InterPro" id="IPR035890">
    <property type="entry name" value="Anti-sigma-28_factor_FlgM_sf"/>
</dbReference>
<feature type="domain" description="Anti-sigma-28 factor FlgM C-terminal" evidence="7">
    <location>
        <begin position="33"/>
        <end position="82"/>
    </location>
</feature>
<gene>
    <name evidence="8" type="ORF">EDD72_10563</name>
</gene>
<keyword evidence="9" id="KW-1185">Reference proteome</keyword>
<evidence type="ECO:0000256" key="4">
    <source>
        <dbReference type="ARBA" id="ARBA00022795"/>
    </source>
</evidence>